<dbReference type="RefSeq" id="WP_349775545.1">
    <property type="nucleotide sequence ID" value="NZ_BSEC01000001.1"/>
</dbReference>
<dbReference type="PANTHER" id="PTHR43531">
    <property type="entry name" value="PROTEIN ICFG"/>
    <property type="match status" value="1"/>
</dbReference>
<dbReference type="SUPFAM" id="SSF58104">
    <property type="entry name" value="Methyl-accepting chemotaxis protein (MCP) signaling domain"/>
    <property type="match status" value="1"/>
</dbReference>
<comment type="subcellular location">
    <subcellularLocation>
        <location evidence="1">Membrane</location>
    </subcellularLocation>
</comment>
<dbReference type="GO" id="GO:0007165">
    <property type="term" value="P:signal transduction"/>
    <property type="evidence" value="ECO:0007669"/>
    <property type="project" value="UniProtKB-KW"/>
</dbReference>
<evidence type="ECO:0000256" key="3">
    <source>
        <dbReference type="ARBA" id="ARBA00029447"/>
    </source>
</evidence>
<evidence type="ECO:0000256" key="2">
    <source>
        <dbReference type="ARBA" id="ARBA00022500"/>
    </source>
</evidence>
<dbReference type="Gene3D" id="1.10.287.950">
    <property type="entry name" value="Methyl-accepting chemotaxis protein"/>
    <property type="match status" value="1"/>
</dbReference>
<dbReference type="SMART" id="SM00283">
    <property type="entry name" value="MA"/>
    <property type="match status" value="1"/>
</dbReference>
<dbReference type="InterPro" id="IPR004089">
    <property type="entry name" value="MCPsignal_dom"/>
</dbReference>
<evidence type="ECO:0000256" key="4">
    <source>
        <dbReference type="PROSITE-ProRule" id="PRU00284"/>
    </source>
</evidence>
<dbReference type="InterPro" id="IPR004090">
    <property type="entry name" value="Chemotax_Me-accpt_rcpt"/>
</dbReference>
<dbReference type="CDD" id="cd11386">
    <property type="entry name" value="MCP_signal"/>
    <property type="match status" value="1"/>
</dbReference>
<feature type="domain" description="Methyl-accepting transducer" evidence="5">
    <location>
        <begin position="20"/>
        <end position="249"/>
    </location>
</feature>
<dbReference type="AlphaFoldDB" id="A0A9W6LRY0"/>
<proteinExistence type="inferred from homology"/>
<evidence type="ECO:0000313" key="6">
    <source>
        <dbReference type="EMBL" id="GLI92917.1"/>
    </source>
</evidence>
<comment type="caution">
    <text evidence="6">The sequence shown here is derived from an EMBL/GenBank/DDBJ whole genome shotgun (WGS) entry which is preliminary data.</text>
</comment>
<dbReference type="PANTHER" id="PTHR43531:SF11">
    <property type="entry name" value="METHYL-ACCEPTING CHEMOTAXIS PROTEIN 3"/>
    <property type="match status" value="1"/>
</dbReference>
<evidence type="ECO:0000256" key="1">
    <source>
        <dbReference type="ARBA" id="ARBA00004370"/>
    </source>
</evidence>
<organism evidence="6 7">
    <name type="scientific">Methylocystis echinoides</name>
    <dbReference type="NCBI Taxonomy" id="29468"/>
    <lineage>
        <taxon>Bacteria</taxon>
        <taxon>Pseudomonadati</taxon>
        <taxon>Pseudomonadota</taxon>
        <taxon>Alphaproteobacteria</taxon>
        <taxon>Hyphomicrobiales</taxon>
        <taxon>Methylocystaceae</taxon>
        <taxon>Methylocystis</taxon>
    </lineage>
</organism>
<dbReference type="PRINTS" id="PR00260">
    <property type="entry name" value="CHEMTRNSDUCR"/>
</dbReference>
<gene>
    <name evidence="6" type="ORF">LMG27198_19090</name>
</gene>
<dbReference type="PROSITE" id="PS50111">
    <property type="entry name" value="CHEMOTAXIS_TRANSDUC_2"/>
    <property type="match status" value="1"/>
</dbReference>
<sequence length="289" mass="30433">MDFNSALEAMDSLIQGIRVTTDGVSTGVAEITYAAEDLSKRTEQQAASLEETAAALGELTATVKQTANGAHEARQFVTDARTGAFRSGEIVKQAVDAMGQIESSSRQISQIIGVIDEIAFQTNLLALNAGVEAARAGESGRGFAVVASEVRALAQRSADAARQIKRLIQISEGHVGNGVKHVSETGEALTAIVDHVMQIDALITSMAQSAQEQSSALGEVNTAVGQMDQMTQQNAAVVEETTAAATMMRQNATDLAARIQRFSVTAVEGETLDINRTSAGRVQSRRRAG</sequence>
<protein>
    <recommendedName>
        <fullName evidence="5">Methyl-accepting transducer domain-containing protein</fullName>
    </recommendedName>
</protein>
<dbReference type="FunFam" id="1.10.287.950:FF:000001">
    <property type="entry name" value="Methyl-accepting chemotaxis sensory transducer"/>
    <property type="match status" value="1"/>
</dbReference>
<reference evidence="6" key="1">
    <citation type="journal article" date="2023" name="Int. J. Syst. Evol. Microbiol.">
        <title>Methylocystis iwaonis sp. nov., a type II methane-oxidizing bacterium from surface soil of a rice paddy field in Japan, and emended description of the genus Methylocystis (ex Whittenbury et al. 1970) Bowman et al. 1993.</title>
        <authorList>
            <person name="Kaise H."/>
            <person name="Sawadogo J.B."/>
            <person name="Alam M.S."/>
            <person name="Ueno C."/>
            <person name="Dianou D."/>
            <person name="Shinjo R."/>
            <person name="Asakawa S."/>
        </authorList>
    </citation>
    <scope>NUCLEOTIDE SEQUENCE</scope>
    <source>
        <strain evidence="6">LMG27198</strain>
    </source>
</reference>
<keyword evidence="2" id="KW-0145">Chemotaxis</keyword>
<dbReference type="GO" id="GO:0004888">
    <property type="term" value="F:transmembrane signaling receptor activity"/>
    <property type="evidence" value="ECO:0007669"/>
    <property type="project" value="InterPro"/>
</dbReference>
<dbReference type="Proteomes" id="UP001144323">
    <property type="component" value="Unassembled WGS sequence"/>
</dbReference>
<evidence type="ECO:0000313" key="7">
    <source>
        <dbReference type="Proteomes" id="UP001144323"/>
    </source>
</evidence>
<evidence type="ECO:0000259" key="5">
    <source>
        <dbReference type="PROSITE" id="PS50111"/>
    </source>
</evidence>
<dbReference type="GO" id="GO:0016020">
    <property type="term" value="C:membrane"/>
    <property type="evidence" value="ECO:0007669"/>
    <property type="project" value="UniProtKB-SubCell"/>
</dbReference>
<keyword evidence="4" id="KW-0807">Transducer</keyword>
<dbReference type="GO" id="GO:0006935">
    <property type="term" value="P:chemotaxis"/>
    <property type="evidence" value="ECO:0007669"/>
    <property type="project" value="UniProtKB-KW"/>
</dbReference>
<name>A0A9W6LRY0_9HYPH</name>
<keyword evidence="7" id="KW-1185">Reference proteome</keyword>
<dbReference type="EMBL" id="BSEC01000001">
    <property type="protein sequence ID" value="GLI92917.1"/>
    <property type="molecule type" value="Genomic_DNA"/>
</dbReference>
<comment type="similarity">
    <text evidence="3">Belongs to the methyl-accepting chemotaxis (MCP) protein family.</text>
</comment>
<accession>A0A9W6LRY0</accession>
<dbReference type="Pfam" id="PF00015">
    <property type="entry name" value="MCPsignal"/>
    <property type="match status" value="1"/>
</dbReference>
<dbReference type="InterPro" id="IPR051310">
    <property type="entry name" value="MCP_chemotaxis"/>
</dbReference>